<feature type="region of interest" description="Disordered" evidence="1">
    <location>
        <begin position="76"/>
        <end position="102"/>
    </location>
</feature>
<dbReference type="KEGG" id="ehx:EMIHUDRAFT_442595"/>
<evidence type="ECO:0000256" key="1">
    <source>
        <dbReference type="SAM" id="MobiDB-lite"/>
    </source>
</evidence>
<reference evidence="3" key="1">
    <citation type="journal article" date="2013" name="Nature">
        <title>Pan genome of the phytoplankton Emiliania underpins its global distribution.</title>
        <authorList>
            <person name="Read B.A."/>
            <person name="Kegel J."/>
            <person name="Klute M.J."/>
            <person name="Kuo A."/>
            <person name="Lefebvre S.C."/>
            <person name="Maumus F."/>
            <person name="Mayer C."/>
            <person name="Miller J."/>
            <person name="Monier A."/>
            <person name="Salamov A."/>
            <person name="Young J."/>
            <person name="Aguilar M."/>
            <person name="Claverie J.M."/>
            <person name="Frickenhaus S."/>
            <person name="Gonzalez K."/>
            <person name="Herman E.K."/>
            <person name="Lin Y.C."/>
            <person name="Napier J."/>
            <person name="Ogata H."/>
            <person name="Sarno A.F."/>
            <person name="Shmutz J."/>
            <person name="Schroeder D."/>
            <person name="de Vargas C."/>
            <person name="Verret F."/>
            <person name="von Dassow P."/>
            <person name="Valentin K."/>
            <person name="Van de Peer Y."/>
            <person name="Wheeler G."/>
            <person name="Dacks J.B."/>
            <person name="Delwiche C.F."/>
            <person name="Dyhrman S.T."/>
            <person name="Glockner G."/>
            <person name="John U."/>
            <person name="Richards T."/>
            <person name="Worden A.Z."/>
            <person name="Zhang X."/>
            <person name="Grigoriev I.V."/>
            <person name="Allen A.E."/>
            <person name="Bidle K."/>
            <person name="Borodovsky M."/>
            <person name="Bowler C."/>
            <person name="Brownlee C."/>
            <person name="Cock J.M."/>
            <person name="Elias M."/>
            <person name="Gladyshev V.N."/>
            <person name="Groth M."/>
            <person name="Guda C."/>
            <person name="Hadaegh A."/>
            <person name="Iglesias-Rodriguez M.D."/>
            <person name="Jenkins J."/>
            <person name="Jones B.M."/>
            <person name="Lawson T."/>
            <person name="Leese F."/>
            <person name="Lindquist E."/>
            <person name="Lobanov A."/>
            <person name="Lomsadze A."/>
            <person name="Malik S.B."/>
            <person name="Marsh M.E."/>
            <person name="Mackinder L."/>
            <person name="Mock T."/>
            <person name="Mueller-Roeber B."/>
            <person name="Pagarete A."/>
            <person name="Parker M."/>
            <person name="Probert I."/>
            <person name="Quesneville H."/>
            <person name="Raines C."/>
            <person name="Rensing S.A."/>
            <person name="Riano-Pachon D.M."/>
            <person name="Richier S."/>
            <person name="Rokitta S."/>
            <person name="Shiraiwa Y."/>
            <person name="Soanes D.M."/>
            <person name="van der Giezen M."/>
            <person name="Wahlund T.M."/>
            <person name="Williams B."/>
            <person name="Wilson W."/>
            <person name="Wolfe G."/>
            <person name="Wurch L.L."/>
        </authorList>
    </citation>
    <scope>NUCLEOTIDE SEQUENCE</scope>
</reference>
<evidence type="ECO:0000313" key="2">
    <source>
        <dbReference type="EnsemblProtists" id="EOD30841"/>
    </source>
</evidence>
<keyword evidence="3" id="KW-1185">Reference proteome</keyword>
<evidence type="ECO:0000313" key="3">
    <source>
        <dbReference type="Proteomes" id="UP000013827"/>
    </source>
</evidence>
<dbReference type="GeneID" id="17275168"/>
<feature type="region of interest" description="Disordered" evidence="1">
    <location>
        <begin position="114"/>
        <end position="185"/>
    </location>
</feature>
<feature type="compositionally biased region" description="Basic and acidic residues" evidence="1">
    <location>
        <begin position="79"/>
        <end position="88"/>
    </location>
</feature>
<feature type="compositionally biased region" description="Low complexity" evidence="1">
    <location>
        <begin position="114"/>
        <end position="139"/>
    </location>
</feature>
<reference evidence="2" key="2">
    <citation type="submission" date="2024-10" db="UniProtKB">
        <authorList>
            <consortium name="EnsemblProtists"/>
        </authorList>
    </citation>
    <scope>IDENTIFICATION</scope>
</reference>
<protein>
    <submittedName>
        <fullName evidence="2">Uncharacterized protein</fullName>
    </submittedName>
</protein>
<name>A0A0D3K506_EMIH1</name>
<dbReference type="RefSeq" id="XP_005782324.1">
    <property type="nucleotide sequence ID" value="XM_005782267.1"/>
</dbReference>
<sequence>MESEPGLGAEPEPEVGAEGMLASAAEFAGAYPISLACALLFAAWQLAQLLQHSRSGSTLGGAAAKEDALLRARQVQQERMARAAEERAASAPSPACCDGGGCSDSSLPDRLTSALAKAPASGKAPASSEAPASGKAPAKLPADKQSVTARLAKIERGKGPSEHNPLQGHASSSSSAGICRRKKGG</sequence>
<feature type="compositionally biased region" description="Basic and acidic residues" evidence="1">
    <location>
        <begin position="152"/>
        <end position="161"/>
    </location>
</feature>
<dbReference type="AlphaFoldDB" id="A0A0D3K506"/>
<dbReference type="RefSeq" id="XP_005783270.1">
    <property type="nucleotide sequence ID" value="XM_005783213.1"/>
</dbReference>
<proteinExistence type="predicted"/>
<dbReference type="EnsemblProtists" id="EOD30841">
    <property type="protein sequence ID" value="EOD30841"/>
    <property type="gene ID" value="EMIHUDRAFT_442383"/>
</dbReference>
<dbReference type="KEGG" id="ehx:EMIHUDRAFT_442383"/>
<dbReference type="EnsemblProtists" id="EOD29895">
    <property type="protein sequence ID" value="EOD29895"/>
    <property type="gene ID" value="EMIHUDRAFT_442595"/>
</dbReference>
<dbReference type="HOGENOM" id="CLU_1463871_0_0_1"/>
<dbReference type="GeneID" id="17276115"/>
<dbReference type="PaxDb" id="2903-EOD29895"/>
<accession>A0A0D3K506</accession>
<dbReference type="Proteomes" id="UP000013827">
    <property type="component" value="Unassembled WGS sequence"/>
</dbReference>
<organism evidence="2 3">
    <name type="scientific">Emiliania huxleyi (strain CCMP1516)</name>
    <dbReference type="NCBI Taxonomy" id="280463"/>
    <lineage>
        <taxon>Eukaryota</taxon>
        <taxon>Haptista</taxon>
        <taxon>Haptophyta</taxon>
        <taxon>Prymnesiophyceae</taxon>
        <taxon>Isochrysidales</taxon>
        <taxon>Noelaerhabdaceae</taxon>
        <taxon>Emiliania</taxon>
    </lineage>
</organism>